<dbReference type="AlphaFoldDB" id="A0A8S1YLT5"/>
<reference evidence="1" key="1">
    <citation type="submission" date="2021-01" db="EMBL/GenBank/DDBJ databases">
        <authorList>
            <consortium name="Genoscope - CEA"/>
            <person name="William W."/>
        </authorList>
    </citation>
    <scope>NUCLEOTIDE SEQUENCE</scope>
</reference>
<evidence type="ECO:0000313" key="1">
    <source>
        <dbReference type="EMBL" id="CAD8212034.1"/>
    </source>
</evidence>
<dbReference type="OMA" id="ITANICF"/>
<dbReference type="OrthoDB" id="290342at2759"/>
<keyword evidence="2" id="KW-1185">Reference proteome</keyword>
<protein>
    <submittedName>
        <fullName evidence="1">Uncharacterized protein</fullName>
    </submittedName>
</protein>
<evidence type="ECO:0000313" key="2">
    <source>
        <dbReference type="Proteomes" id="UP000683925"/>
    </source>
</evidence>
<accession>A0A8S1YLT5</accession>
<dbReference type="Proteomes" id="UP000683925">
    <property type="component" value="Unassembled WGS sequence"/>
</dbReference>
<gene>
    <name evidence="1" type="ORF">POCTA_138.1.T1560078</name>
</gene>
<sequence>MYLTADSALQLLQEKRNKFQVEIRRKRTENTFQQKRAIFVQNKVWDLELLAQYALEYYNRGDLQESENYLIRLNEYADSQYSANLKSINTITFLGEIATNCDPHLLGLVLSIYQKIYLPECLNPYLLSQIQRFENSELVKQFVVLLHKIVKNNPINHLVEQCDFVSYLVEISLLLDNFEEWFKIVEVLGTYINQPSYYFKKLVVTCIKFIEQDTDLATFQIMLTMISCEKDNKNSINYLLANAGFVDLIMDRLERNMMLSISIITKIVEESDEGTILFIQHGLLKTLSNLYFEMRENQTAFIYITANICFLKNDYVITEVVTSEIFNTILALDEQELDKNDFIYISQMLKQLIRKYSNEQLYHYLLTKTDYVYMLGHMMKQFELPEVIHNTISCVLHMANSQSDELTKLFRYKISGKPIESVLTNIQYLFQDINIIEKVYDFLNIKYD</sequence>
<comment type="caution">
    <text evidence="1">The sequence shown here is derived from an EMBL/GenBank/DDBJ whole genome shotgun (WGS) entry which is preliminary data.</text>
</comment>
<name>A0A8S1YLT5_PAROT</name>
<proteinExistence type="predicted"/>
<organism evidence="1 2">
    <name type="scientific">Paramecium octaurelia</name>
    <dbReference type="NCBI Taxonomy" id="43137"/>
    <lineage>
        <taxon>Eukaryota</taxon>
        <taxon>Sar</taxon>
        <taxon>Alveolata</taxon>
        <taxon>Ciliophora</taxon>
        <taxon>Intramacronucleata</taxon>
        <taxon>Oligohymenophorea</taxon>
        <taxon>Peniculida</taxon>
        <taxon>Parameciidae</taxon>
        <taxon>Paramecium</taxon>
    </lineage>
</organism>
<dbReference type="EMBL" id="CAJJDP010000158">
    <property type="protein sequence ID" value="CAD8212034.1"/>
    <property type="molecule type" value="Genomic_DNA"/>
</dbReference>